<comment type="similarity">
    <text evidence="7">Belongs to the transglycosylase MltG family.</text>
</comment>
<dbReference type="GO" id="GO:0005886">
    <property type="term" value="C:plasma membrane"/>
    <property type="evidence" value="ECO:0007669"/>
    <property type="project" value="UniProtKB-SubCell"/>
</dbReference>
<dbReference type="AlphaFoldDB" id="A0A285NY54"/>
<evidence type="ECO:0000313" key="8">
    <source>
        <dbReference type="EMBL" id="SNZ14415.1"/>
    </source>
</evidence>
<keyword evidence="2 7" id="KW-0812">Transmembrane</keyword>
<dbReference type="Proteomes" id="UP000218627">
    <property type="component" value="Unassembled WGS sequence"/>
</dbReference>
<dbReference type="OrthoDB" id="9814591at2"/>
<dbReference type="PANTHER" id="PTHR30518">
    <property type="entry name" value="ENDOLYTIC MUREIN TRANSGLYCOSYLASE"/>
    <property type="match status" value="1"/>
</dbReference>
<evidence type="ECO:0000313" key="9">
    <source>
        <dbReference type="Proteomes" id="UP000218627"/>
    </source>
</evidence>
<dbReference type="GO" id="GO:0071555">
    <property type="term" value="P:cell wall organization"/>
    <property type="evidence" value="ECO:0007669"/>
    <property type="project" value="UniProtKB-KW"/>
</dbReference>
<dbReference type="RefSeq" id="WP_096602145.1">
    <property type="nucleotide sequence ID" value="NZ_OBEN01000005.1"/>
</dbReference>
<evidence type="ECO:0000256" key="3">
    <source>
        <dbReference type="ARBA" id="ARBA00022989"/>
    </source>
</evidence>
<evidence type="ECO:0000256" key="1">
    <source>
        <dbReference type="ARBA" id="ARBA00022475"/>
    </source>
</evidence>
<dbReference type="PANTHER" id="PTHR30518:SF2">
    <property type="entry name" value="ENDOLYTIC MUREIN TRANSGLYCOSYLASE"/>
    <property type="match status" value="1"/>
</dbReference>
<dbReference type="EC" id="4.2.2.29" evidence="7"/>
<reference evidence="9" key="1">
    <citation type="submission" date="2017-09" db="EMBL/GenBank/DDBJ databases">
        <authorList>
            <person name="Varghese N."/>
            <person name="Submissions S."/>
        </authorList>
    </citation>
    <scope>NUCLEOTIDE SEQUENCE [LARGE SCALE GENOMIC DNA]</scope>
    <source>
        <strain evidence="9">DSM 2913</strain>
    </source>
</reference>
<keyword evidence="5 7" id="KW-0456">Lyase</keyword>
<evidence type="ECO:0000256" key="7">
    <source>
        <dbReference type="HAMAP-Rule" id="MF_02065"/>
    </source>
</evidence>
<dbReference type="Gene3D" id="3.30.160.60">
    <property type="entry name" value="Classic Zinc Finger"/>
    <property type="match status" value="1"/>
</dbReference>
<evidence type="ECO:0000256" key="6">
    <source>
        <dbReference type="ARBA" id="ARBA00023316"/>
    </source>
</evidence>
<sequence>MKFLKFLIPLGLAFFFLIYSFLPVRLDKKTIDIPYGMPSTQMALYLYREGVIRSPLSFLLIHMIRKGKLEAGEYEFDGLVFPWEVYRKIHYGFRKLYKITVPEGSDLYDIASILEEHKICKAKDFLGLALSQKIPEKYGLNTFSMEGFLFPDTYFFSKNTHPLTVINTMYNNFLKKTENLRNQLKSSGMSLEEWVTIASLIEKETALEKEKPLISAVIHNRLKKGMKLQIDPTVIYAMKRKGLWKGRLSAKDLDLQDPYNTYLYYGLPPTAICNPGLSSLESALKPARVDFLYFVADGNGGHRFSSTYSDHLANVKLYKNAKKSELFIP</sequence>
<feature type="site" description="Important for catalytic activity" evidence="7">
    <location>
        <position position="204"/>
    </location>
</feature>
<keyword evidence="1 7" id="KW-1003">Cell membrane</keyword>
<dbReference type="HAMAP" id="MF_02065">
    <property type="entry name" value="MltG"/>
    <property type="match status" value="1"/>
</dbReference>
<dbReference type="GO" id="GO:0009252">
    <property type="term" value="P:peptidoglycan biosynthetic process"/>
    <property type="evidence" value="ECO:0007669"/>
    <property type="project" value="UniProtKB-UniRule"/>
</dbReference>
<organism evidence="8 9">
    <name type="scientific">Hydrogenobacter hydrogenophilus</name>
    <dbReference type="NCBI Taxonomy" id="35835"/>
    <lineage>
        <taxon>Bacteria</taxon>
        <taxon>Pseudomonadati</taxon>
        <taxon>Aquificota</taxon>
        <taxon>Aquificia</taxon>
        <taxon>Aquificales</taxon>
        <taxon>Aquificaceae</taxon>
        <taxon>Hydrogenobacter</taxon>
    </lineage>
</organism>
<dbReference type="GO" id="GO:0008932">
    <property type="term" value="F:lytic endotransglycosylase activity"/>
    <property type="evidence" value="ECO:0007669"/>
    <property type="project" value="UniProtKB-UniRule"/>
</dbReference>
<evidence type="ECO:0000256" key="5">
    <source>
        <dbReference type="ARBA" id="ARBA00023239"/>
    </source>
</evidence>
<comment type="function">
    <text evidence="7">Functions as a peptidoglycan terminase that cleaves nascent peptidoglycan strands endolytically to terminate their elongation.</text>
</comment>
<name>A0A285NY54_9AQUI</name>
<evidence type="ECO:0000256" key="2">
    <source>
        <dbReference type="ARBA" id="ARBA00022692"/>
    </source>
</evidence>
<gene>
    <name evidence="7" type="primary">mltG</name>
    <name evidence="8" type="ORF">SAMN06265353_1083</name>
</gene>
<dbReference type="Pfam" id="PF02618">
    <property type="entry name" value="YceG"/>
    <property type="match status" value="1"/>
</dbReference>
<proteinExistence type="inferred from homology"/>
<dbReference type="EMBL" id="OBEN01000005">
    <property type="protein sequence ID" value="SNZ14415.1"/>
    <property type="molecule type" value="Genomic_DNA"/>
</dbReference>
<evidence type="ECO:0000256" key="4">
    <source>
        <dbReference type="ARBA" id="ARBA00023136"/>
    </source>
</evidence>
<dbReference type="CDD" id="cd08010">
    <property type="entry name" value="MltG_like"/>
    <property type="match status" value="1"/>
</dbReference>
<comment type="subcellular location">
    <subcellularLocation>
        <location evidence="7">Cell membrane</location>
        <topology evidence="7">Single-pass membrane protein</topology>
    </subcellularLocation>
</comment>
<accession>A0A285NY54</accession>
<keyword evidence="4 7" id="KW-0472">Membrane</keyword>
<keyword evidence="9" id="KW-1185">Reference proteome</keyword>
<keyword evidence="6 7" id="KW-0961">Cell wall biogenesis/degradation</keyword>
<comment type="catalytic activity">
    <reaction evidence="7">
        <text>a peptidoglycan chain = a peptidoglycan chain with N-acetyl-1,6-anhydromuramyl-[peptide] at the reducing end + a peptidoglycan chain with N-acetylglucosamine at the non-reducing end.</text>
        <dbReference type="EC" id="4.2.2.29"/>
    </reaction>
</comment>
<dbReference type="NCBIfam" id="TIGR00247">
    <property type="entry name" value="endolytic transglycosylase MltG"/>
    <property type="match status" value="1"/>
</dbReference>
<dbReference type="InterPro" id="IPR003770">
    <property type="entry name" value="MLTG-like"/>
</dbReference>
<protein>
    <recommendedName>
        <fullName evidence="7">Endolytic murein transglycosylase</fullName>
        <ecNumber evidence="7">4.2.2.29</ecNumber>
    </recommendedName>
    <alternativeName>
        <fullName evidence="7">Peptidoglycan lytic transglycosylase</fullName>
    </alternativeName>
    <alternativeName>
        <fullName evidence="7">Peptidoglycan polymerization terminase</fullName>
    </alternativeName>
</protein>
<dbReference type="Gene3D" id="3.30.1490.480">
    <property type="entry name" value="Endolytic murein transglycosylase"/>
    <property type="match status" value="2"/>
</dbReference>
<feature type="transmembrane region" description="Helical" evidence="7">
    <location>
        <begin position="6"/>
        <end position="24"/>
    </location>
</feature>
<keyword evidence="3 7" id="KW-1133">Transmembrane helix</keyword>